<comment type="similarity">
    <text evidence="2">Belongs to the peptidase S8 family.</text>
</comment>
<comment type="subcellular location">
    <subcellularLocation>
        <location evidence="1">Secreted</location>
    </subcellularLocation>
</comment>
<keyword evidence="3" id="KW-0732">Signal</keyword>
<evidence type="ECO:0000256" key="1">
    <source>
        <dbReference type="ARBA" id="ARBA00004613"/>
    </source>
</evidence>
<evidence type="ECO:0000256" key="3">
    <source>
        <dbReference type="ARBA" id="ARBA00022729"/>
    </source>
</evidence>
<dbReference type="EnsemblPlants" id="QL01p013164:mrna">
    <property type="protein sequence ID" value="QL01p013164:mrna"/>
    <property type="gene ID" value="QL01p013164"/>
</dbReference>
<dbReference type="InterPro" id="IPR045051">
    <property type="entry name" value="SBT"/>
</dbReference>
<organism evidence="4 5">
    <name type="scientific">Quercus lobata</name>
    <name type="common">Valley oak</name>
    <dbReference type="NCBI Taxonomy" id="97700"/>
    <lineage>
        <taxon>Eukaryota</taxon>
        <taxon>Viridiplantae</taxon>
        <taxon>Streptophyta</taxon>
        <taxon>Embryophyta</taxon>
        <taxon>Tracheophyta</taxon>
        <taxon>Spermatophyta</taxon>
        <taxon>Magnoliopsida</taxon>
        <taxon>eudicotyledons</taxon>
        <taxon>Gunneridae</taxon>
        <taxon>Pentapetalae</taxon>
        <taxon>rosids</taxon>
        <taxon>fabids</taxon>
        <taxon>Fagales</taxon>
        <taxon>Fagaceae</taxon>
        <taxon>Quercus</taxon>
    </lineage>
</organism>
<protein>
    <submittedName>
        <fullName evidence="4">Uncharacterized protein</fullName>
    </submittedName>
</protein>
<accession>A0A7N2KM34</accession>
<dbReference type="EMBL" id="LRBV02000001">
    <property type="status" value="NOT_ANNOTATED_CDS"/>
    <property type="molecule type" value="Genomic_DNA"/>
</dbReference>
<dbReference type="Gramene" id="QL01p013164:mrna">
    <property type="protein sequence ID" value="QL01p013164:mrna"/>
    <property type="gene ID" value="QL01p013164"/>
</dbReference>
<dbReference type="InParanoid" id="A0A7N2KM34"/>
<proteinExistence type="inferred from homology"/>
<evidence type="ECO:0000256" key="2">
    <source>
        <dbReference type="ARBA" id="ARBA00011073"/>
    </source>
</evidence>
<keyword evidence="5" id="KW-1185">Reference proteome</keyword>
<reference evidence="4 5" key="1">
    <citation type="journal article" date="2016" name="G3 (Bethesda)">
        <title>First Draft Assembly and Annotation of the Genome of a California Endemic Oak Quercus lobata Nee (Fagaceae).</title>
        <authorList>
            <person name="Sork V.L."/>
            <person name="Fitz-Gibbon S.T."/>
            <person name="Puiu D."/>
            <person name="Crepeau M."/>
            <person name="Gugger P.F."/>
            <person name="Sherman R."/>
            <person name="Stevens K."/>
            <person name="Langley C.H."/>
            <person name="Pellegrini M."/>
            <person name="Salzberg S.L."/>
        </authorList>
    </citation>
    <scope>NUCLEOTIDE SEQUENCE [LARGE SCALE GENOMIC DNA]</scope>
    <source>
        <strain evidence="4 5">cv. SW786</strain>
    </source>
</reference>
<evidence type="ECO:0000313" key="4">
    <source>
        <dbReference type="EnsemblPlants" id="QL01p013164:mrna"/>
    </source>
</evidence>
<sequence>MPLHPLWPPFHPEPDIVAPGVDILASYSKLISITGRPNDNWVNVYNITHDDQPELACGAGHIDQIRALQPGLIHNLSKSDYARFLCNEGYIYRDSLKFIY</sequence>
<name>A0A7N2KM34_QUELO</name>
<dbReference type="AlphaFoldDB" id="A0A7N2KM34"/>
<dbReference type="Proteomes" id="UP000594261">
    <property type="component" value="Chromosome 1"/>
</dbReference>
<dbReference type="GO" id="GO:0005576">
    <property type="term" value="C:extracellular region"/>
    <property type="evidence" value="ECO:0007669"/>
    <property type="project" value="UniProtKB-SubCell"/>
</dbReference>
<evidence type="ECO:0000313" key="5">
    <source>
        <dbReference type="Proteomes" id="UP000594261"/>
    </source>
</evidence>
<reference evidence="4" key="2">
    <citation type="submission" date="2021-01" db="UniProtKB">
        <authorList>
            <consortium name="EnsemblPlants"/>
        </authorList>
    </citation>
    <scope>IDENTIFICATION</scope>
</reference>
<dbReference type="PANTHER" id="PTHR10795">
    <property type="entry name" value="PROPROTEIN CONVERTASE SUBTILISIN/KEXIN"/>
    <property type="match status" value="1"/>
</dbReference>